<keyword evidence="8" id="KW-0472">Membrane</keyword>
<organism evidence="10 11">
    <name type="scientific">Desulfobulbus oligotrophicus</name>
    <dbReference type="NCBI Taxonomy" id="1909699"/>
    <lineage>
        <taxon>Bacteria</taxon>
        <taxon>Pseudomonadati</taxon>
        <taxon>Thermodesulfobacteriota</taxon>
        <taxon>Desulfobulbia</taxon>
        <taxon>Desulfobulbales</taxon>
        <taxon>Desulfobulbaceae</taxon>
        <taxon>Desulfobulbus</taxon>
    </lineage>
</organism>
<dbReference type="PROSITE" id="PS00761">
    <property type="entry name" value="SPASE_I_3"/>
    <property type="match status" value="1"/>
</dbReference>
<dbReference type="EC" id="3.4.21.89" evidence="3 8"/>
<protein>
    <recommendedName>
        <fullName evidence="4 8">Signal peptidase I</fullName>
        <ecNumber evidence="3 8">3.4.21.89</ecNumber>
    </recommendedName>
</protein>
<dbReference type="GO" id="GO:0006465">
    <property type="term" value="P:signal peptide processing"/>
    <property type="evidence" value="ECO:0007669"/>
    <property type="project" value="InterPro"/>
</dbReference>
<dbReference type="CDD" id="cd06530">
    <property type="entry name" value="S26_SPase_I"/>
    <property type="match status" value="1"/>
</dbReference>
<keyword evidence="8" id="KW-0812">Transmembrane</keyword>
<dbReference type="InterPro" id="IPR019533">
    <property type="entry name" value="Peptidase_S26"/>
</dbReference>
<keyword evidence="5 8" id="KW-0645">Protease</keyword>
<dbReference type="GO" id="GO:0009003">
    <property type="term" value="F:signal peptidase activity"/>
    <property type="evidence" value="ECO:0007669"/>
    <property type="project" value="UniProtKB-EC"/>
</dbReference>
<evidence type="ECO:0000256" key="2">
    <source>
        <dbReference type="ARBA" id="ARBA00009370"/>
    </source>
</evidence>
<evidence type="ECO:0000256" key="1">
    <source>
        <dbReference type="ARBA" id="ARBA00000677"/>
    </source>
</evidence>
<keyword evidence="11" id="KW-1185">Reference proteome</keyword>
<feature type="active site" evidence="7">
    <location>
        <position position="44"/>
    </location>
</feature>
<feature type="domain" description="Peptidase S26" evidence="9">
    <location>
        <begin position="14"/>
        <end position="189"/>
    </location>
</feature>
<keyword evidence="6 8" id="KW-0378">Hydrolase</keyword>
<dbReference type="InterPro" id="IPR000223">
    <property type="entry name" value="Pept_S26A_signal_pept_1"/>
</dbReference>
<name>A0A7T5VB89_9BACT</name>
<dbReference type="GO" id="GO:0004252">
    <property type="term" value="F:serine-type endopeptidase activity"/>
    <property type="evidence" value="ECO:0007669"/>
    <property type="project" value="InterPro"/>
</dbReference>
<evidence type="ECO:0000259" key="9">
    <source>
        <dbReference type="Pfam" id="PF10502"/>
    </source>
</evidence>
<feature type="transmembrane region" description="Helical" evidence="8">
    <location>
        <begin position="20"/>
        <end position="38"/>
    </location>
</feature>
<dbReference type="Proteomes" id="UP000596092">
    <property type="component" value="Chromosome"/>
</dbReference>
<evidence type="ECO:0000256" key="7">
    <source>
        <dbReference type="PIRSR" id="PIRSR600223-1"/>
    </source>
</evidence>
<keyword evidence="8" id="KW-1133">Transmembrane helix</keyword>
<evidence type="ECO:0000256" key="5">
    <source>
        <dbReference type="ARBA" id="ARBA00022670"/>
    </source>
</evidence>
<dbReference type="PRINTS" id="PR00727">
    <property type="entry name" value="LEADERPTASE"/>
</dbReference>
<evidence type="ECO:0000256" key="6">
    <source>
        <dbReference type="ARBA" id="ARBA00022801"/>
    </source>
</evidence>
<comment type="similarity">
    <text evidence="2 8">Belongs to the peptidase S26 family.</text>
</comment>
<proteinExistence type="inferred from homology"/>
<feature type="active site" evidence="7">
    <location>
        <position position="99"/>
    </location>
</feature>
<dbReference type="NCBIfam" id="TIGR02227">
    <property type="entry name" value="sigpep_I_bact"/>
    <property type="match status" value="1"/>
</dbReference>
<evidence type="ECO:0000313" key="11">
    <source>
        <dbReference type="Proteomes" id="UP000596092"/>
    </source>
</evidence>
<dbReference type="PANTHER" id="PTHR43390:SF1">
    <property type="entry name" value="CHLOROPLAST PROCESSING PEPTIDASE"/>
    <property type="match status" value="1"/>
</dbReference>
<dbReference type="PANTHER" id="PTHR43390">
    <property type="entry name" value="SIGNAL PEPTIDASE I"/>
    <property type="match status" value="1"/>
</dbReference>
<evidence type="ECO:0000313" key="10">
    <source>
        <dbReference type="EMBL" id="QQG64601.1"/>
    </source>
</evidence>
<dbReference type="KEGG" id="dog:HP555_01360"/>
<evidence type="ECO:0000256" key="3">
    <source>
        <dbReference type="ARBA" id="ARBA00013208"/>
    </source>
</evidence>
<evidence type="ECO:0000256" key="4">
    <source>
        <dbReference type="ARBA" id="ARBA00019232"/>
    </source>
</evidence>
<gene>
    <name evidence="10" type="primary">lepB</name>
    <name evidence="10" type="ORF">HP555_01360</name>
</gene>
<dbReference type="PROSITE" id="PS00501">
    <property type="entry name" value="SPASE_I_1"/>
    <property type="match status" value="1"/>
</dbReference>
<dbReference type="EMBL" id="CP054140">
    <property type="protein sequence ID" value="QQG64601.1"/>
    <property type="molecule type" value="Genomic_DNA"/>
</dbReference>
<accession>A0A7T5VB89</accession>
<dbReference type="SUPFAM" id="SSF51306">
    <property type="entry name" value="LexA/Signal peptidase"/>
    <property type="match status" value="1"/>
</dbReference>
<dbReference type="InterPro" id="IPR019756">
    <property type="entry name" value="Pept_S26A_signal_pept_1_Ser-AS"/>
</dbReference>
<dbReference type="AlphaFoldDB" id="A0A7T5VB89"/>
<sequence>MTDTPQQPKKSVIRENIEAILIAILLALFIRTFIIQAFKIPSGSMLPTLQIGDHLLVSKFIYGIKLPFSGSTLIPISDPKPNDIVVFQYPKNPDLDYIKRVIGVAGDTVEIRDKKVFVNGEPFNDQYGVFLDPVIHPATLDPRDNFGPVTVPAGKIFTIGDNRDNSYDGRFWGFVDLKAVRGKAWIIYWSWDVQTPLFSLDRLSSIRWSRLGNIIH</sequence>
<comment type="subcellular location">
    <subcellularLocation>
        <location evidence="8">Membrane</location>
        <topology evidence="8">Single-pass type II membrane protein</topology>
    </subcellularLocation>
</comment>
<dbReference type="RefSeq" id="WP_199263433.1">
    <property type="nucleotide sequence ID" value="NZ_CP054140.1"/>
</dbReference>
<evidence type="ECO:0000256" key="8">
    <source>
        <dbReference type="RuleBase" id="RU362042"/>
    </source>
</evidence>
<dbReference type="InterPro" id="IPR019758">
    <property type="entry name" value="Pept_S26A_signal_pept_1_CS"/>
</dbReference>
<dbReference type="Gene3D" id="2.10.109.10">
    <property type="entry name" value="Umud Fragment, subunit A"/>
    <property type="match status" value="1"/>
</dbReference>
<reference evidence="10 11" key="1">
    <citation type="submission" date="2020-05" db="EMBL/GenBank/DDBJ databases">
        <title>Complete genome of Desulfobulbus oligotrophicus.</title>
        <authorList>
            <person name="Podar M."/>
        </authorList>
    </citation>
    <scope>NUCLEOTIDE SEQUENCE [LARGE SCALE GENOMIC DNA]</scope>
    <source>
        <strain evidence="10 11">Prop6</strain>
    </source>
</reference>
<dbReference type="GO" id="GO:0016020">
    <property type="term" value="C:membrane"/>
    <property type="evidence" value="ECO:0007669"/>
    <property type="project" value="UniProtKB-SubCell"/>
</dbReference>
<dbReference type="Pfam" id="PF10502">
    <property type="entry name" value="Peptidase_S26"/>
    <property type="match status" value="1"/>
</dbReference>
<dbReference type="InterPro" id="IPR036286">
    <property type="entry name" value="LexA/Signal_pep-like_sf"/>
</dbReference>
<comment type="catalytic activity">
    <reaction evidence="1 8">
        <text>Cleavage of hydrophobic, N-terminal signal or leader sequences from secreted and periplasmic proteins.</text>
        <dbReference type="EC" id="3.4.21.89"/>
    </reaction>
</comment>